<reference evidence="2 3" key="1">
    <citation type="submission" date="2020-04" db="EMBL/GenBank/DDBJ databases">
        <authorList>
            <person name="Klaysubun C."/>
            <person name="Duangmal K."/>
            <person name="Lipun K."/>
        </authorList>
    </citation>
    <scope>NUCLEOTIDE SEQUENCE [LARGE SCALE GENOMIC DNA]</scope>
    <source>
        <strain evidence="2 3">JCM 11839</strain>
    </source>
</reference>
<feature type="compositionally biased region" description="Basic and acidic residues" evidence="1">
    <location>
        <begin position="16"/>
        <end position="27"/>
    </location>
</feature>
<gene>
    <name evidence="2" type="ORF">HF577_22080</name>
</gene>
<evidence type="ECO:0000313" key="3">
    <source>
        <dbReference type="Proteomes" id="UP001296706"/>
    </source>
</evidence>
<evidence type="ECO:0000256" key="1">
    <source>
        <dbReference type="SAM" id="MobiDB-lite"/>
    </source>
</evidence>
<comment type="caution">
    <text evidence="2">The sequence shown here is derived from an EMBL/GenBank/DDBJ whole genome shotgun (WGS) entry which is preliminary data.</text>
</comment>
<organism evidence="2 3">
    <name type="scientific">Pseudonocardia xinjiangensis</name>
    <dbReference type="NCBI Taxonomy" id="75289"/>
    <lineage>
        <taxon>Bacteria</taxon>
        <taxon>Bacillati</taxon>
        <taxon>Actinomycetota</taxon>
        <taxon>Actinomycetes</taxon>
        <taxon>Pseudonocardiales</taxon>
        <taxon>Pseudonocardiaceae</taxon>
        <taxon>Pseudonocardia</taxon>
    </lineage>
</organism>
<dbReference type="EMBL" id="JAAXKY010000078">
    <property type="protein sequence ID" value="NMH79769.1"/>
    <property type="molecule type" value="Genomic_DNA"/>
</dbReference>
<feature type="region of interest" description="Disordered" evidence="1">
    <location>
        <begin position="1"/>
        <end position="37"/>
    </location>
</feature>
<dbReference type="RefSeq" id="WP_169397834.1">
    <property type="nucleotide sequence ID" value="NZ_BAAAJH010000003.1"/>
</dbReference>
<keyword evidence="3" id="KW-1185">Reference proteome</keyword>
<accession>A0ABX1RJH5</accession>
<sequence length="77" mass="8471">MTRYSTARLDVSDEQSAERVEPERTGDRGAPPPPERIGGFWVVTLPDGTYSCGIAPNVAEAQEQINLRSGRVSRRGR</sequence>
<protein>
    <submittedName>
        <fullName evidence="2">Uncharacterized protein</fullName>
    </submittedName>
</protein>
<proteinExistence type="predicted"/>
<name>A0ABX1RJH5_9PSEU</name>
<dbReference type="Proteomes" id="UP001296706">
    <property type="component" value="Unassembled WGS sequence"/>
</dbReference>
<evidence type="ECO:0000313" key="2">
    <source>
        <dbReference type="EMBL" id="NMH79769.1"/>
    </source>
</evidence>